<dbReference type="SUPFAM" id="SSF56672">
    <property type="entry name" value="DNA/RNA polymerases"/>
    <property type="match status" value="1"/>
</dbReference>
<dbReference type="InParanoid" id="E3J3T3"/>
<evidence type="ECO:0000259" key="4">
    <source>
        <dbReference type="SMART" id="SM00482"/>
    </source>
</evidence>
<keyword evidence="5" id="KW-0548">Nucleotidyltransferase</keyword>
<dbReference type="SMART" id="SM00482">
    <property type="entry name" value="POLAc"/>
    <property type="match status" value="1"/>
</dbReference>
<comment type="catalytic activity">
    <reaction evidence="3">
        <text>DNA(n) + a 2'-deoxyribonucleoside 5'-triphosphate = DNA(n+1) + diphosphate</text>
        <dbReference type="Rhea" id="RHEA:22508"/>
        <dbReference type="Rhea" id="RHEA-COMP:17339"/>
        <dbReference type="Rhea" id="RHEA-COMP:17340"/>
        <dbReference type="ChEBI" id="CHEBI:33019"/>
        <dbReference type="ChEBI" id="CHEBI:61560"/>
        <dbReference type="ChEBI" id="CHEBI:173112"/>
        <dbReference type="EC" id="2.7.7.7"/>
    </reaction>
</comment>
<dbReference type="GO" id="GO:0006261">
    <property type="term" value="P:DNA-templated DNA replication"/>
    <property type="evidence" value="ECO:0007669"/>
    <property type="project" value="InterPro"/>
</dbReference>
<evidence type="ECO:0000313" key="6">
    <source>
        <dbReference type="Proteomes" id="UP000002484"/>
    </source>
</evidence>
<keyword evidence="6" id="KW-1185">Reference proteome</keyword>
<dbReference type="Proteomes" id="UP000002484">
    <property type="component" value="Chromosome"/>
</dbReference>
<dbReference type="PANTHER" id="PTHR10133">
    <property type="entry name" value="DNA POLYMERASE I"/>
    <property type="match status" value="1"/>
</dbReference>
<dbReference type="Gene3D" id="1.10.150.20">
    <property type="entry name" value="5' to 3' exonuclease, C-terminal subdomain"/>
    <property type="match status" value="1"/>
</dbReference>
<dbReference type="EMBL" id="CP002299">
    <property type="protein sequence ID" value="ADP79420.1"/>
    <property type="molecule type" value="Genomic_DNA"/>
</dbReference>
<dbReference type="HOGENOM" id="CLU_035229_0_0_11"/>
<dbReference type="KEGG" id="fri:FraEuI1c_1353"/>
<proteinExistence type="predicted"/>
<sequence length="586" mass="60979">MVAVPGVGVALAFGDGGWAGHADPAAVLTDVEAAIGPRWVWWSARGAGSPLAGGWRQSADRGPALSWDLAAVHRILRGGHRDDPGAVWAATRGLPVPPLPRRARGDGQLDLLAMVEQQDDVGDVDDPVGLDGQLRLGWVDETLGATAAGGPGVRLARAARFARLALVAMAAQEQALSTLPDPRASPGRLPLALLTARAESAAEVLARELERDGLPVDRPTATATITEIIGPPPVGDAGEAAARRTRDAPVLRQLSSSVDLRNPASVRAALAAVGIDVPDTRSGRLRALSAAHPVIDELLAWRKAERIATTYGHRWLATHVGADGRLRGRWHGSDGAAGRMTADAGLHNLPAEMRVAVVAEPGHRFVRADLGQIEPRVLAVVSGDPELTRATRQDDLYAPVAARLGVDRPTAKVAVLAAMYGQTTGAAGQALRQMRETYGVALAYLDAADAAGRSAALGAAPATPLRTFGGRRIPLRALPADADGDIGRAAAAYGRFARNAVVQGAAAELFKAWAVTVRQALIPLGGTIVLCLHDELLLQVPVQTAEAAVAATHRALDATAAHWAAGSAVRFVADIAVISRWSDAKP</sequence>
<accession>E3J3T3</accession>
<dbReference type="InterPro" id="IPR002298">
    <property type="entry name" value="DNA_polymerase_A"/>
</dbReference>
<dbReference type="PRINTS" id="PR00868">
    <property type="entry name" value="DNAPOLI"/>
</dbReference>
<evidence type="ECO:0000256" key="1">
    <source>
        <dbReference type="ARBA" id="ARBA00012417"/>
    </source>
</evidence>
<evidence type="ECO:0000313" key="5">
    <source>
        <dbReference type="EMBL" id="ADP79420.1"/>
    </source>
</evidence>
<protein>
    <recommendedName>
        <fullName evidence="1">DNA-directed DNA polymerase</fullName>
        <ecNumber evidence="1">2.7.7.7</ecNumber>
    </recommendedName>
</protein>
<dbReference type="GO" id="GO:0006302">
    <property type="term" value="P:double-strand break repair"/>
    <property type="evidence" value="ECO:0007669"/>
    <property type="project" value="TreeGrafter"/>
</dbReference>
<evidence type="ECO:0000256" key="2">
    <source>
        <dbReference type="ARBA" id="ARBA00022705"/>
    </source>
</evidence>
<gene>
    <name evidence="5" type="ordered locus">FraEuI1c_1353</name>
</gene>
<dbReference type="InterPro" id="IPR001098">
    <property type="entry name" value="DNA-dir_DNA_pol_A_palm_dom"/>
</dbReference>
<organism evidence="5 6">
    <name type="scientific">Pseudofrankia inefficax (strain DSM 45817 / CECT 9037 / DDB 130130 / EuI1c)</name>
    <name type="common">Frankia inefficax</name>
    <dbReference type="NCBI Taxonomy" id="298654"/>
    <lineage>
        <taxon>Bacteria</taxon>
        <taxon>Bacillati</taxon>
        <taxon>Actinomycetota</taxon>
        <taxon>Actinomycetes</taxon>
        <taxon>Frankiales</taxon>
        <taxon>Frankiaceae</taxon>
        <taxon>Pseudofrankia</taxon>
    </lineage>
</organism>
<name>E3J3T3_PSEI1</name>
<reference evidence="5 6" key="1">
    <citation type="submission" date="2010-10" db="EMBL/GenBank/DDBJ databases">
        <title>Complete sequence of Frankia sp. EuI1c.</title>
        <authorList>
            <consortium name="US DOE Joint Genome Institute"/>
            <person name="Lucas S."/>
            <person name="Copeland A."/>
            <person name="Lapidus A."/>
            <person name="Cheng J.-F."/>
            <person name="Bruce D."/>
            <person name="Goodwin L."/>
            <person name="Pitluck S."/>
            <person name="Chertkov O."/>
            <person name="Detter J.C."/>
            <person name="Han C."/>
            <person name="Tapia R."/>
            <person name="Land M."/>
            <person name="Hauser L."/>
            <person name="Jeffries C."/>
            <person name="Kyrpides N."/>
            <person name="Ivanova N."/>
            <person name="Mikhailova N."/>
            <person name="Beauchemin N."/>
            <person name="Sen A."/>
            <person name="Sur S.A."/>
            <person name="Gtari M."/>
            <person name="Wall L."/>
            <person name="Tisa L."/>
            <person name="Woyke T."/>
        </authorList>
    </citation>
    <scope>NUCLEOTIDE SEQUENCE [LARGE SCALE GENOMIC DNA]</scope>
    <source>
        <strain evidence="6">DSM 45817 / CECT 9037 / EuI1c</strain>
    </source>
</reference>
<dbReference type="AlphaFoldDB" id="E3J3T3"/>
<dbReference type="EC" id="2.7.7.7" evidence="1"/>
<dbReference type="Gene3D" id="3.30.70.370">
    <property type="match status" value="1"/>
</dbReference>
<dbReference type="PANTHER" id="PTHR10133:SF27">
    <property type="entry name" value="DNA POLYMERASE NU"/>
    <property type="match status" value="1"/>
</dbReference>
<keyword evidence="5" id="KW-0808">Transferase</keyword>
<dbReference type="InterPro" id="IPR043502">
    <property type="entry name" value="DNA/RNA_pol_sf"/>
</dbReference>
<dbReference type="GO" id="GO:0003887">
    <property type="term" value="F:DNA-directed DNA polymerase activity"/>
    <property type="evidence" value="ECO:0007669"/>
    <property type="project" value="UniProtKB-KW"/>
</dbReference>
<dbReference type="GO" id="GO:0003677">
    <property type="term" value="F:DNA binding"/>
    <property type="evidence" value="ECO:0007669"/>
    <property type="project" value="InterPro"/>
</dbReference>
<keyword evidence="5" id="KW-0239">DNA-directed DNA polymerase</keyword>
<evidence type="ECO:0000256" key="3">
    <source>
        <dbReference type="ARBA" id="ARBA00049244"/>
    </source>
</evidence>
<dbReference type="Pfam" id="PF00476">
    <property type="entry name" value="DNA_pol_A"/>
    <property type="match status" value="1"/>
</dbReference>
<dbReference type="eggNOG" id="COG0749">
    <property type="taxonomic scope" value="Bacteria"/>
</dbReference>
<dbReference type="STRING" id="298654.FraEuI1c_1353"/>
<feature type="domain" description="DNA-directed DNA polymerase family A palm" evidence="4">
    <location>
        <begin position="352"/>
        <end position="544"/>
    </location>
</feature>
<keyword evidence="2" id="KW-0235">DNA replication</keyword>